<keyword evidence="2" id="KW-0472">Membrane</keyword>
<protein>
    <submittedName>
        <fullName evidence="3">Uncharacterized protein</fullName>
    </submittedName>
</protein>
<feature type="region of interest" description="Disordered" evidence="1">
    <location>
        <begin position="1"/>
        <end position="22"/>
    </location>
</feature>
<organism evidence="3 4">
    <name type="scientific">Candidatus Sungbacteria bacterium RIFCSPHIGHO2_02_FULL_49_20</name>
    <dbReference type="NCBI Taxonomy" id="1802272"/>
    <lineage>
        <taxon>Bacteria</taxon>
        <taxon>Candidatus Sungiibacteriota</taxon>
    </lineage>
</organism>
<feature type="transmembrane region" description="Helical" evidence="2">
    <location>
        <begin position="65"/>
        <end position="90"/>
    </location>
</feature>
<accession>A0A1G2KV81</accession>
<gene>
    <name evidence="3" type="ORF">A3C12_00115</name>
</gene>
<evidence type="ECO:0000256" key="1">
    <source>
        <dbReference type="SAM" id="MobiDB-lite"/>
    </source>
</evidence>
<comment type="caution">
    <text evidence="3">The sequence shown here is derived from an EMBL/GenBank/DDBJ whole genome shotgun (WGS) entry which is preliminary data.</text>
</comment>
<evidence type="ECO:0000256" key="2">
    <source>
        <dbReference type="SAM" id="Phobius"/>
    </source>
</evidence>
<sequence>MPDSTVLQATPQATAPEPHPNIRTMKSDVSEYLRATKPSLIKMLTSQIEGEKVGSVRVRESARDYAGFIGAILIVLISIGVLGAGGYFIYKMFNKVPVQQANIVIPQPLFVIDGSETVSAGLPNNGDLISLLNKSAPSNASPGSLRRLVFLTELGDGSVRSLRPDEFLKGAGVRASQIFLAALTGPVMPVYAVTSQGARLALVMPTNDPDRARSELLNSESSILFNWQSLFLDRKPELKVVPFEDRIYRNIGYRFAAAGTNGDQFLYGAFPAKNYIIITSSEEAFRLIIDRLYEAS</sequence>
<reference evidence="3 4" key="1">
    <citation type="journal article" date="2016" name="Nat. Commun.">
        <title>Thousands of microbial genomes shed light on interconnected biogeochemical processes in an aquifer system.</title>
        <authorList>
            <person name="Anantharaman K."/>
            <person name="Brown C.T."/>
            <person name="Hug L.A."/>
            <person name="Sharon I."/>
            <person name="Castelle C.J."/>
            <person name="Probst A.J."/>
            <person name="Thomas B.C."/>
            <person name="Singh A."/>
            <person name="Wilkins M.J."/>
            <person name="Karaoz U."/>
            <person name="Brodie E.L."/>
            <person name="Williams K.H."/>
            <person name="Hubbard S.S."/>
            <person name="Banfield J.F."/>
        </authorList>
    </citation>
    <scope>NUCLEOTIDE SEQUENCE [LARGE SCALE GENOMIC DNA]</scope>
</reference>
<dbReference type="Proteomes" id="UP000178710">
    <property type="component" value="Unassembled WGS sequence"/>
</dbReference>
<dbReference type="AlphaFoldDB" id="A0A1G2KV81"/>
<dbReference type="EMBL" id="MHQK01000003">
    <property type="protein sequence ID" value="OHA02361.1"/>
    <property type="molecule type" value="Genomic_DNA"/>
</dbReference>
<evidence type="ECO:0000313" key="4">
    <source>
        <dbReference type="Proteomes" id="UP000178710"/>
    </source>
</evidence>
<keyword evidence="2" id="KW-1133">Transmembrane helix</keyword>
<proteinExistence type="predicted"/>
<feature type="compositionally biased region" description="Polar residues" evidence="1">
    <location>
        <begin position="1"/>
        <end position="13"/>
    </location>
</feature>
<keyword evidence="2" id="KW-0812">Transmembrane</keyword>
<name>A0A1G2KV81_9BACT</name>
<evidence type="ECO:0000313" key="3">
    <source>
        <dbReference type="EMBL" id="OHA02361.1"/>
    </source>
</evidence>